<dbReference type="SUPFAM" id="SSF52047">
    <property type="entry name" value="RNI-like"/>
    <property type="match status" value="1"/>
</dbReference>
<organism evidence="1 2">
    <name type="scientific">Strongyloides venezuelensis</name>
    <name type="common">Threadworm</name>
    <dbReference type="NCBI Taxonomy" id="75913"/>
    <lineage>
        <taxon>Eukaryota</taxon>
        <taxon>Metazoa</taxon>
        <taxon>Ecdysozoa</taxon>
        <taxon>Nematoda</taxon>
        <taxon>Chromadorea</taxon>
        <taxon>Rhabditida</taxon>
        <taxon>Tylenchina</taxon>
        <taxon>Panagrolaimomorpha</taxon>
        <taxon>Strongyloidoidea</taxon>
        <taxon>Strongyloididae</taxon>
        <taxon>Strongyloides</taxon>
    </lineage>
</organism>
<proteinExistence type="predicted"/>
<reference evidence="2" key="2">
    <citation type="submission" date="2015-08" db="UniProtKB">
        <authorList>
            <consortium name="WormBaseParasite"/>
        </authorList>
    </citation>
    <scope>IDENTIFICATION</scope>
</reference>
<dbReference type="Gene3D" id="3.80.10.10">
    <property type="entry name" value="Ribonuclease Inhibitor"/>
    <property type="match status" value="1"/>
</dbReference>
<evidence type="ECO:0000313" key="1">
    <source>
        <dbReference type="Proteomes" id="UP000035680"/>
    </source>
</evidence>
<dbReference type="WBParaSite" id="SVE_0518700.1">
    <property type="protein sequence ID" value="SVE_0518700.1"/>
    <property type="gene ID" value="SVE_0518700"/>
</dbReference>
<name>A0A0K0F8N8_STRVS</name>
<dbReference type="Proteomes" id="UP000035680">
    <property type="component" value="Unassembled WGS sequence"/>
</dbReference>
<dbReference type="AlphaFoldDB" id="A0A0K0F8N8"/>
<accession>A0A0K0F8N8</accession>
<protein>
    <submittedName>
        <fullName evidence="2">F-box domain-containing protein</fullName>
    </submittedName>
</protein>
<reference evidence="1" key="1">
    <citation type="submission" date="2014-07" db="EMBL/GenBank/DDBJ databases">
        <authorList>
            <person name="Martin A.A"/>
            <person name="De Silva N."/>
        </authorList>
    </citation>
    <scope>NUCLEOTIDE SEQUENCE</scope>
</reference>
<evidence type="ECO:0000313" key="2">
    <source>
        <dbReference type="WBParaSite" id="SVE_0518700.1"/>
    </source>
</evidence>
<sequence>MKISILGRCFKNIRVSFSQILSFNVMEFINKYSWLPVFSVETSVEYVVDKVLTKNDYLKYNFLEDGRMPIQFMSMPKVEKFEILKLTYDNSWKRLLDLYISSFPRLLNLMRLLVTLELFMNIFSTTVDVGYFIGKLRPTLEDFKFTDCRILKESSIKLLATRCSRIKNFSLESSSSPNISIQQITSHFKSLKSLSMYFLSHTKNIESFVKFVGSNIRNTLRINSWQNMDFLYLAFESSNEKDLTILRNIEKRTLRKCGMFIITGLDEN</sequence>
<keyword evidence="1" id="KW-1185">Reference proteome</keyword>
<dbReference type="InterPro" id="IPR032675">
    <property type="entry name" value="LRR_dom_sf"/>
</dbReference>